<dbReference type="EMBL" id="RXOC01000004">
    <property type="protein sequence ID" value="RXF70610.1"/>
    <property type="molecule type" value="Genomic_DNA"/>
</dbReference>
<dbReference type="InterPro" id="IPR016181">
    <property type="entry name" value="Acyl_CoA_acyltransferase"/>
</dbReference>
<dbReference type="InterPro" id="IPR000182">
    <property type="entry name" value="GNAT_dom"/>
</dbReference>
<dbReference type="PANTHER" id="PTHR43441">
    <property type="entry name" value="RIBOSOMAL-PROTEIN-SERINE ACETYLTRANSFERASE"/>
    <property type="match status" value="1"/>
</dbReference>
<dbReference type="RefSeq" id="WP_128768915.1">
    <property type="nucleotide sequence ID" value="NZ_RXOC01000004.1"/>
</dbReference>
<dbReference type="InterPro" id="IPR051908">
    <property type="entry name" value="Ribosomal_N-acetyltransferase"/>
</dbReference>
<proteinExistence type="predicted"/>
<protein>
    <submittedName>
        <fullName evidence="2">N-acetyltransferase</fullName>
    </submittedName>
</protein>
<dbReference type="GO" id="GO:0008999">
    <property type="term" value="F:protein-N-terminal-alanine acetyltransferase activity"/>
    <property type="evidence" value="ECO:0007669"/>
    <property type="project" value="TreeGrafter"/>
</dbReference>
<comment type="caution">
    <text evidence="2">The sequence shown here is derived from an EMBL/GenBank/DDBJ whole genome shotgun (WGS) entry which is preliminary data.</text>
</comment>
<dbReference type="GO" id="GO:0005737">
    <property type="term" value="C:cytoplasm"/>
    <property type="evidence" value="ECO:0007669"/>
    <property type="project" value="TreeGrafter"/>
</dbReference>
<dbReference type="Proteomes" id="UP000290848">
    <property type="component" value="Unassembled WGS sequence"/>
</dbReference>
<dbReference type="PROSITE" id="PS51186">
    <property type="entry name" value="GNAT"/>
    <property type="match status" value="1"/>
</dbReference>
<keyword evidence="2" id="KW-0808">Transferase</keyword>
<name>A0A4Q0MBC9_9SPHI</name>
<feature type="domain" description="N-acetyltransferase" evidence="1">
    <location>
        <begin position="20"/>
        <end position="166"/>
    </location>
</feature>
<evidence type="ECO:0000313" key="3">
    <source>
        <dbReference type="Proteomes" id="UP000290848"/>
    </source>
</evidence>
<dbReference type="AlphaFoldDB" id="A0A4Q0MBC9"/>
<reference evidence="2 3" key="1">
    <citation type="submission" date="2018-12" db="EMBL/GenBank/DDBJ databases">
        <title>The Draft Genome Sequence of the Soil Bacterium Pedobacter tournemirensis R1.</title>
        <authorList>
            <person name="He J."/>
        </authorList>
    </citation>
    <scope>NUCLEOTIDE SEQUENCE [LARGE SCALE GENOMIC DNA]</scope>
    <source>
        <strain evidence="2 3">R1</strain>
    </source>
</reference>
<organism evidence="2 3">
    <name type="scientific">Arcticibacter tournemirensis</name>
    <dbReference type="NCBI Taxonomy" id="699437"/>
    <lineage>
        <taxon>Bacteria</taxon>
        <taxon>Pseudomonadati</taxon>
        <taxon>Bacteroidota</taxon>
        <taxon>Sphingobacteriia</taxon>
        <taxon>Sphingobacteriales</taxon>
        <taxon>Sphingobacteriaceae</taxon>
        <taxon>Arcticibacter</taxon>
    </lineage>
</organism>
<dbReference type="Pfam" id="PF13302">
    <property type="entry name" value="Acetyltransf_3"/>
    <property type="match status" value="1"/>
</dbReference>
<accession>A0A4Q0MBC9</accession>
<evidence type="ECO:0000259" key="1">
    <source>
        <dbReference type="PROSITE" id="PS51186"/>
    </source>
</evidence>
<sequence>MKNIIIENITLEQSHKSQASQLFAAIDKNREHLSAFLPWVEKMQHVSDMEEYLRNAEALCEDLKESSFALIINHTAVGRIGLHHLNMQNKSGAIGYWLSKEAEGKGIIQRSCKALIRHGFEDLGLQRIEIKAAVANLKSRAVAERLNFVMEGTLRQAEFVNGQFLDLVLYSLIKDEWLAMNS</sequence>
<gene>
    <name evidence="2" type="ORF">EKH83_08195</name>
</gene>
<dbReference type="SUPFAM" id="SSF55729">
    <property type="entry name" value="Acyl-CoA N-acyltransferases (Nat)"/>
    <property type="match status" value="1"/>
</dbReference>
<dbReference type="Gene3D" id="3.40.630.30">
    <property type="match status" value="1"/>
</dbReference>
<evidence type="ECO:0000313" key="2">
    <source>
        <dbReference type="EMBL" id="RXF70610.1"/>
    </source>
</evidence>
<dbReference type="GO" id="GO:1990189">
    <property type="term" value="F:protein N-terminal-serine acetyltransferase activity"/>
    <property type="evidence" value="ECO:0007669"/>
    <property type="project" value="TreeGrafter"/>
</dbReference>
<dbReference type="PANTHER" id="PTHR43441:SF12">
    <property type="entry name" value="RIBOSOMAL N-ACETYLTRANSFERASE YDAF-RELATED"/>
    <property type="match status" value="1"/>
</dbReference>